<protein>
    <recommendedName>
        <fullName evidence="6">Transport permease protein</fullName>
    </recommendedName>
</protein>
<dbReference type="EMBL" id="JACHDB010000001">
    <property type="protein sequence ID" value="MBB5433349.1"/>
    <property type="molecule type" value="Genomic_DNA"/>
</dbReference>
<evidence type="ECO:0000256" key="1">
    <source>
        <dbReference type="ARBA" id="ARBA00004141"/>
    </source>
</evidence>
<dbReference type="GO" id="GO:0140359">
    <property type="term" value="F:ABC-type transporter activity"/>
    <property type="evidence" value="ECO:0007669"/>
    <property type="project" value="InterPro"/>
</dbReference>
<keyword evidence="4 6" id="KW-0472">Membrane</keyword>
<feature type="transmembrane region" description="Helical" evidence="6">
    <location>
        <begin position="32"/>
        <end position="49"/>
    </location>
</feature>
<evidence type="ECO:0000313" key="8">
    <source>
        <dbReference type="EMBL" id="MBB5433349.1"/>
    </source>
</evidence>
<dbReference type="PROSITE" id="PS51012">
    <property type="entry name" value="ABC_TM2"/>
    <property type="match status" value="1"/>
</dbReference>
<evidence type="ECO:0000256" key="2">
    <source>
        <dbReference type="ARBA" id="ARBA00022692"/>
    </source>
</evidence>
<keyword evidence="6" id="KW-0813">Transport</keyword>
<name>A0A7W8QNQ9_9ACTN</name>
<feature type="transmembrane region" description="Helical" evidence="6">
    <location>
        <begin position="61"/>
        <end position="86"/>
    </location>
</feature>
<keyword evidence="3 6" id="KW-1133">Transmembrane helix</keyword>
<feature type="transmembrane region" description="Helical" evidence="6">
    <location>
        <begin position="106"/>
        <end position="135"/>
    </location>
</feature>
<evidence type="ECO:0000256" key="6">
    <source>
        <dbReference type="RuleBase" id="RU361157"/>
    </source>
</evidence>
<evidence type="ECO:0000313" key="9">
    <source>
        <dbReference type="Proteomes" id="UP000572635"/>
    </source>
</evidence>
<evidence type="ECO:0000256" key="4">
    <source>
        <dbReference type="ARBA" id="ARBA00023136"/>
    </source>
</evidence>
<dbReference type="RefSeq" id="WP_184393022.1">
    <property type="nucleotide sequence ID" value="NZ_BAAAJD010000044.1"/>
</dbReference>
<dbReference type="AlphaFoldDB" id="A0A7W8QNQ9"/>
<comment type="caution">
    <text evidence="8">The sequence shown here is derived from an EMBL/GenBank/DDBJ whole genome shotgun (WGS) entry which is preliminary data.</text>
</comment>
<dbReference type="PIRSF" id="PIRSF006648">
    <property type="entry name" value="DrrB"/>
    <property type="match status" value="1"/>
</dbReference>
<dbReference type="InterPro" id="IPR047817">
    <property type="entry name" value="ABC2_TM_bact-type"/>
</dbReference>
<proteinExistence type="inferred from homology"/>
<sequence>MSGTTDRAHLVRLSIRRGRIETRGSFTDPMELFGSVMMIGIFLVVLFFQRGGEVEGTGVDTAAASLPGVIGMMVVFTGVLSTAAALSLDREDGTLLRAKALPGGMAVYLGGKIVFMVVLIGATVLLLLVPGMLLYDGTAAGVARGWPVLLGVLLLGIAATVPLGAALGSLFENPRLVNGVGMFPVMGLTAISGVFYPVTALPEWVQAIAQVFPIYWMALGMRAALLPDAMLAVEVGESWRTLETVGVLGAWTVLGMVLAPVLLRRMARRVSGAKVEAARQKAMQRV</sequence>
<dbReference type="InterPro" id="IPR000412">
    <property type="entry name" value="ABC_2_transport"/>
</dbReference>
<gene>
    <name evidence="8" type="ORF">HDA36_003433</name>
</gene>
<comment type="subcellular location">
    <subcellularLocation>
        <location evidence="6">Cell membrane</location>
        <topology evidence="6">Multi-pass membrane protein</topology>
    </subcellularLocation>
    <subcellularLocation>
        <location evidence="1">Membrane</location>
        <topology evidence="1">Multi-pass membrane protein</topology>
    </subcellularLocation>
</comment>
<dbReference type="Pfam" id="PF01061">
    <property type="entry name" value="ABC2_membrane"/>
    <property type="match status" value="1"/>
</dbReference>
<feature type="transmembrane region" description="Helical" evidence="6">
    <location>
        <begin position="147"/>
        <end position="170"/>
    </location>
</feature>
<dbReference type="InterPro" id="IPR051784">
    <property type="entry name" value="Nod_factor_ABC_transporter"/>
</dbReference>
<dbReference type="PANTHER" id="PTHR43229">
    <property type="entry name" value="NODULATION PROTEIN J"/>
    <property type="match status" value="1"/>
</dbReference>
<comment type="similarity">
    <text evidence="6">Belongs to the ABC-2 integral membrane protein family.</text>
</comment>
<keyword evidence="6" id="KW-1003">Cell membrane</keyword>
<dbReference type="Proteomes" id="UP000572635">
    <property type="component" value="Unassembled WGS sequence"/>
</dbReference>
<keyword evidence="9" id="KW-1185">Reference proteome</keyword>
<organism evidence="8 9">
    <name type="scientific">Nocardiopsis composta</name>
    <dbReference type="NCBI Taxonomy" id="157465"/>
    <lineage>
        <taxon>Bacteria</taxon>
        <taxon>Bacillati</taxon>
        <taxon>Actinomycetota</taxon>
        <taxon>Actinomycetes</taxon>
        <taxon>Streptosporangiales</taxon>
        <taxon>Nocardiopsidaceae</taxon>
        <taxon>Nocardiopsis</taxon>
    </lineage>
</organism>
<dbReference type="GO" id="GO:0046677">
    <property type="term" value="P:response to antibiotic"/>
    <property type="evidence" value="ECO:0007669"/>
    <property type="project" value="UniProtKB-KW"/>
</dbReference>
<evidence type="ECO:0000256" key="5">
    <source>
        <dbReference type="ARBA" id="ARBA00023251"/>
    </source>
</evidence>
<evidence type="ECO:0000259" key="7">
    <source>
        <dbReference type="PROSITE" id="PS51012"/>
    </source>
</evidence>
<feature type="domain" description="ABC transmembrane type-2" evidence="7">
    <location>
        <begin position="30"/>
        <end position="266"/>
    </location>
</feature>
<feature type="transmembrane region" description="Helical" evidence="6">
    <location>
        <begin position="207"/>
        <end position="225"/>
    </location>
</feature>
<accession>A0A7W8QNQ9</accession>
<dbReference type="InterPro" id="IPR013525">
    <property type="entry name" value="ABC2_TM"/>
</dbReference>
<evidence type="ECO:0000256" key="3">
    <source>
        <dbReference type="ARBA" id="ARBA00022989"/>
    </source>
</evidence>
<keyword evidence="2 6" id="KW-0812">Transmembrane</keyword>
<feature type="transmembrane region" description="Helical" evidence="6">
    <location>
        <begin position="245"/>
        <end position="263"/>
    </location>
</feature>
<reference evidence="8 9" key="1">
    <citation type="submission" date="2020-08" db="EMBL/GenBank/DDBJ databases">
        <title>Sequencing the genomes of 1000 actinobacteria strains.</title>
        <authorList>
            <person name="Klenk H.-P."/>
        </authorList>
    </citation>
    <scope>NUCLEOTIDE SEQUENCE [LARGE SCALE GENOMIC DNA]</scope>
    <source>
        <strain evidence="8 9">DSM 44551</strain>
    </source>
</reference>
<feature type="transmembrane region" description="Helical" evidence="6">
    <location>
        <begin position="176"/>
        <end position="195"/>
    </location>
</feature>
<dbReference type="PANTHER" id="PTHR43229:SF2">
    <property type="entry name" value="NODULATION PROTEIN J"/>
    <property type="match status" value="1"/>
</dbReference>
<dbReference type="GO" id="GO:0043190">
    <property type="term" value="C:ATP-binding cassette (ABC) transporter complex"/>
    <property type="evidence" value="ECO:0007669"/>
    <property type="project" value="InterPro"/>
</dbReference>
<keyword evidence="5" id="KW-0046">Antibiotic resistance</keyword>